<dbReference type="GO" id="GO:0006355">
    <property type="term" value="P:regulation of DNA-templated transcription"/>
    <property type="evidence" value="ECO:0007669"/>
    <property type="project" value="InterPro"/>
</dbReference>
<dbReference type="EMBL" id="BQKV01000080">
    <property type="protein sequence ID" value="GJN65247.1"/>
    <property type="molecule type" value="Genomic_DNA"/>
</dbReference>
<dbReference type="Pfam" id="PF13545">
    <property type="entry name" value="HTH_Crp_2"/>
    <property type="match status" value="1"/>
</dbReference>
<accession>A0AA37J0Z6</accession>
<dbReference type="PROSITE" id="PS51063">
    <property type="entry name" value="HTH_CRP_2"/>
    <property type="match status" value="1"/>
</dbReference>
<dbReference type="InterPro" id="IPR014710">
    <property type="entry name" value="RmlC-like_jellyroll"/>
</dbReference>
<sequence length="222" mass="24523">MQLADTQLFQGMTGAEIDSLLGCLDARKKHYQKGETILPEGQPTQWIGLVLAGRALISSSDAWGNNSILGSAGPGSVFAEAYACCPGQPLQSSVSAAEETEVLFLNVQRVMSPCAQACGCHTKLLCSLLSLCAHKSLELSRRILHTRAKTIRGRLMSYFSECVLSAGEYRFEVPFSRQQLADYLGVDRSALCSELSKMQRDGLIRYHRSHFEVPRPFWEEMS</sequence>
<dbReference type="PROSITE" id="PS50042">
    <property type="entry name" value="CNMP_BINDING_3"/>
    <property type="match status" value="1"/>
</dbReference>
<evidence type="ECO:0000256" key="1">
    <source>
        <dbReference type="ARBA" id="ARBA00023015"/>
    </source>
</evidence>
<keyword evidence="7" id="KW-1185">Reference proteome</keyword>
<organism evidence="6 7">
    <name type="scientific">Faecalibacterium gallinarum</name>
    <dbReference type="NCBI Taxonomy" id="2903556"/>
    <lineage>
        <taxon>Bacteria</taxon>
        <taxon>Bacillati</taxon>
        <taxon>Bacillota</taxon>
        <taxon>Clostridia</taxon>
        <taxon>Eubacteriales</taxon>
        <taxon>Oscillospiraceae</taxon>
        <taxon>Faecalibacterium</taxon>
    </lineage>
</organism>
<dbReference type="SMART" id="SM00419">
    <property type="entry name" value="HTH_CRP"/>
    <property type="match status" value="1"/>
</dbReference>
<name>A0AA37J0Z6_9FIRM</name>
<gene>
    <name evidence="6" type="ORF">JCM17207_18720</name>
</gene>
<dbReference type="SMART" id="SM00100">
    <property type="entry name" value="cNMP"/>
    <property type="match status" value="1"/>
</dbReference>
<dbReference type="InterPro" id="IPR036390">
    <property type="entry name" value="WH_DNA-bd_sf"/>
</dbReference>
<dbReference type="Pfam" id="PF00027">
    <property type="entry name" value="cNMP_binding"/>
    <property type="match status" value="1"/>
</dbReference>
<evidence type="ECO:0000259" key="4">
    <source>
        <dbReference type="PROSITE" id="PS50042"/>
    </source>
</evidence>
<evidence type="ECO:0000259" key="5">
    <source>
        <dbReference type="PROSITE" id="PS51063"/>
    </source>
</evidence>
<evidence type="ECO:0000256" key="3">
    <source>
        <dbReference type="ARBA" id="ARBA00023163"/>
    </source>
</evidence>
<dbReference type="Gene3D" id="2.60.120.10">
    <property type="entry name" value="Jelly Rolls"/>
    <property type="match status" value="1"/>
</dbReference>
<feature type="domain" description="Cyclic nucleotide-binding" evidence="4">
    <location>
        <begin position="8"/>
        <end position="106"/>
    </location>
</feature>
<proteinExistence type="predicted"/>
<comment type="caution">
    <text evidence="6">The sequence shown here is derived from an EMBL/GenBank/DDBJ whole genome shotgun (WGS) entry which is preliminary data.</text>
</comment>
<dbReference type="GO" id="GO:0003677">
    <property type="term" value="F:DNA binding"/>
    <property type="evidence" value="ECO:0007669"/>
    <property type="project" value="UniProtKB-KW"/>
</dbReference>
<reference evidence="6" key="1">
    <citation type="journal article" date="2022" name="Int. J. Syst. Evol. Microbiol.">
        <title>Genome-based, phenotypic and chemotaxonomic classification of Faecalibacterium strains: proposal of three novel species Faecalibacterium duncaniae sp. nov., Faecalibacterium hattorii sp. nov. and Faecalibacterium gallinarum sp. nov. .</title>
        <authorList>
            <person name="Sakamoto M."/>
            <person name="Sakurai N."/>
            <person name="Tanno H."/>
            <person name="Iino T."/>
            <person name="Ohkuma M."/>
            <person name="Endo A."/>
        </authorList>
    </citation>
    <scope>NUCLEOTIDE SEQUENCE</scope>
    <source>
        <strain evidence="6">JCM 17207</strain>
    </source>
</reference>
<dbReference type="AlphaFoldDB" id="A0AA37J0Z6"/>
<dbReference type="InterPro" id="IPR000595">
    <property type="entry name" value="cNMP-bd_dom"/>
</dbReference>
<dbReference type="SUPFAM" id="SSF46785">
    <property type="entry name" value="Winged helix' DNA-binding domain"/>
    <property type="match status" value="1"/>
</dbReference>
<evidence type="ECO:0000313" key="7">
    <source>
        <dbReference type="Proteomes" id="UP001055185"/>
    </source>
</evidence>
<keyword evidence="3" id="KW-0804">Transcription</keyword>
<keyword evidence="1" id="KW-0805">Transcription regulation</keyword>
<dbReference type="InterPro" id="IPR018490">
    <property type="entry name" value="cNMP-bd_dom_sf"/>
</dbReference>
<dbReference type="CDD" id="cd00038">
    <property type="entry name" value="CAP_ED"/>
    <property type="match status" value="1"/>
</dbReference>
<evidence type="ECO:0000256" key="2">
    <source>
        <dbReference type="ARBA" id="ARBA00023125"/>
    </source>
</evidence>
<dbReference type="InterPro" id="IPR012318">
    <property type="entry name" value="HTH_CRP"/>
</dbReference>
<dbReference type="Proteomes" id="UP001055185">
    <property type="component" value="Unassembled WGS sequence"/>
</dbReference>
<dbReference type="RefSeq" id="WP_238317493.1">
    <property type="nucleotide sequence ID" value="NZ_BQKV01000080.1"/>
</dbReference>
<evidence type="ECO:0000313" key="6">
    <source>
        <dbReference type="EMBL" id="GJN65247.1"/>
    </source>
</evidence>
<feature type="domain" description="HTH crp-type" evidence="5">
    <location>
        <begin position="149"/>
        <end position="217"/>
    </location>
</feature>
<protein>
    <submittedName>
        <fullName evidence="6">Cyclic nucleotide-binding protein</fullName>
    </submittedName>
</protein>
<dbReference type="SUPFAM" id="SSF51206">
    <property type="entry name" value="cAMP-binding domain-like"/>
    <property type="match status" value="1"/>
</dbReference>
<keyword evidence="2" id="KW-0238">DNA-binding</keyword>